<organism evidence="2 3">
    <name type="scientific">Madurella fahalii</name>
    <dbReference type="NCBI Taxonomy" id="1157608"/>
    <lineage>
        <taxon>Eukaryota</taxon>
        <taxon>Fungi</taxon>
        <taxon>Dikarya</taxon>
        <taxon>Ascomycota</taxon>
        <taxon>Pezizomycotina</taxon>
        <taxon>Sordariomycetes</taxon>
        <taxon>Sordariomycetidae</taxon>
        <taxon>Sordariales</taxon>
        <taxon>Sordariales incertae sedis</taxon>
        <taxon>Madurella</taxon>
    </lineage>
</organism>
<gene>
    <name evidence="2" type="ORF">MFIFM68171_02779</name>
</gene>
<keyword evidence="3" id="KW-1185">Reference proteome</keyword>
<name>A0ABQ0G4I1_9PEZI</name>
<dbReference type="Proteomes" id="UP001628179">
    <property type="component" value="Unassembled WGS sequence"/>
</dbReference>
<evidence type="ECO:0000313" key="3">
    <source>
        <dbReference type="Proteomes" id="UP001628179"/>
    </source>
</evidence>
<feature type="domain" description="Clr5" evidence="1">
    <location>
        <begin position="11"/>
        <end position="52"/>
    </location>
</feature>
<accession>A0ABQ0G4I1</accession>
<comment type="caution">
    <text evidence="2">The sequence shown here is derived from an EMBL/GenBank/DDBJ whole genome shotgun (WGS) entry which is preliminary data.</text>
</comment>
<dbReference type="Pfam" id="PF14420">
    <property type="entry name" value="Clr5"/>
    <property type="match status" value="1"/>
</dbReference>
<protein>
    <recommendedName>
        <fullName evidence="1">Clr5 domain-containing protein</fullName>
    </recommendedName>
</protein>
<dbReference type="GeneID" id="98173524"/>
<evidence type="ECO:0000313" key="2">
    <source>
        <dbReference type="EMBL" id="GAB1312569.1"/>
    </source>
</evidence>
<dbReference type="RefSeq" id="XP_070914302.1">
    <property type="nucleotide sequence ID" value="XM_071058201.1"/>
</dbReference>
<reference evidence="2 3" key="1">
    <citation type="submission" date="2024-09" db="EMBL/GenBank/DDBJ databases">
        <title>Itraconazole resistance in Madurella fahalii resulting from another homologue of gene encoding cytochrome P450 14-alpha sterol demethylase (CYP51).</title>
        <authorList>
            <person name="Yoshioka I."/>
            <person name="Fahal A.H."/>
            <person name="Kaneko S."/>
            <person name="Yaguchi T."/>
        </authorList>
    </citation>
    <scope>NUCLEOTIDE SEQUENCE [LARGE SCALE GENOMIC DNA]</scope>
    <source>
        <strain evidence="2 3">IFM 68171</strain>
    </source>
</reference>
<dbReference type="InterPro" id="IPR025676">
    <property type="entry name" value="Clr5_dom"/>
</dbReference>
<dbReference type="EMBL" id="BAAFSV010000002">
    <property type="protein sequence ID" value="GAB1312569.1"/>
    <property type="molecule type" value="Genomic_DNA"/>
</dbReference>
<evidence type="ECO:0000259" key="1">
    <source>
        <dbReference type="Pfam" id="PF14420"/>
    </source>
</evidence>
<sequence>MTHQTPPQPSLWQQHLELFSRLYLTENNSLERVKEIVERDHGFPETPLSTYEIKLRDELKLRKNMKAEHWTVIGQHLESRPCGSRAFFHGALVDHDKVKRYTRRYSKLRTDIEETFDASGIILLRENVLLAHGLRYRPQNLDNRGQDVQYSDYHQILSRSPPDPASLNRSLDSSLVPISQRSVVLHRTAEMLTSDPNSTPFVRFSAPILDDRFAMLWAPHLDKLPIIHFQRIARRYSDNNLLDLIPPFAYGSNWDSGSLITQEQIELDDAQVLGLSSSLSAVSHSTPNFDFVSPTPFDSQLPTFKNPFHAFTIIMHRLSNNASTDDISKLMNHFVQWIPDSLLKALLGLDCPTIRGALPELLR</sequence>
<proteinExistence type="predicted"/>